<dbReference type="CDD" id="cd16433">
    <property type="entry name" value="CheB"/>
    <property type="match status" value="1"/>
</dbReference>
<evidence type="ECO:0000313" key="5">
    <source>
        <dbReference type="EMBL" id="KKL62195.1"/>
    </source>
</evidence>
<protein>
    <recommendedName>
        <fullName evidence="2">protein-glutamate methylesterase</fullName>
        <ecNumber evidence="2">3.1.1.61</ecNumber>
    </recommendedName>
</protein>
<evidence type="ECO:0000256" key="3">
    <source>
        <dbReference type="ARBA" id="ARBA00048267"/>
    </source>
</evidence>
<dbReference type="PROSITE" id="PS50122">
    <property type="entry name" value="CHEB"/>
    <property type="match status" value="1"/>
</dbReference>
<dbReference type="PANTHER" id="PTHR42872">
    <property type="entry name" value="PROTEIN-GLUTAMATE METHYLESTERASE/PROTEIN-GLUTAMINE GLUTAMINASE"/>
    <property type="match status" value="1"/>
</dbReference>
<dbReference type="SUPFAM" id="SSF52738">
    <property type="entry name" value="Methylesterase CheB, C-terminal domain"/>
    <property type="match status" value="1"/>
</dbReference>
<proteinExistence type="predicted"/>
<dbReference type="EC" id="3.1.1.61" evidence="2"/>
<comment type="caution">
    <text evidence="5">The sequence shown here is derived from an EMBL/GenBank/DDBJ whole genome shotgun (WGS) entry which is preliminary data.</text>
</comment>
<evidence type="ECO:0000256" key="2">
    <source>
        <dbReference type="ARBA" id="ARBA00039140"/>
    </source>
</evidence>
<gene>
    <name evidence="5" type="ORF">LCGC14_2187650</name>
</gene>
<evidence type="ECO:0000259" key="4">
    <source>
        <dbReference type="PROSITE" id="PS50122"/>
    </source>
</evidence>
<feature type="domain" description="CheB-type methylesterase" evidence="4">
    <location>
        <begin position="1"/>
        <end position="151"/>
    </location>
</feature>
<dbReference type="InterPro" id="IPR000673">
    <property type="entry name" value="Sig_transdc_resp-reg_Me-estase"/>
</dbReference>
<comment type="catalytic activity">
    <reaction evidence="3">
        <text>[protein]-L-glutamate 5-O-methyl ester + H2O = L-glutamyl-[protein] + methanol + H(+)</text>
        <dbReference type="Rhea" id="RHEA:23236"/>
        <dbReference type="Rhea" id="RHEA-COMP:10208"/>
        <dbReference type="Rhea" id="RHEA-COMP:10311"/>
        <dbReference type="ChEBI" id="CHEBI:15377"/>
        <dbReference type="ChEBI" id="CHEBI:15378"/>
        <dbReference type="ChEBI" id="CHEBI:17790"/>
        <dbReference type="ChEBI" id="CHEBI:29973"/>
        <dbReference type="ChEBI" id="CHEBI:82795"/>
        <dbReference type="EC" id="3.1.1.61"/>
    </reaction>
</comment>
<dbReference type="EMBL" id="LAZR01028568">
    <property type="protein sequence ID" value="KKL62195.1"/>
    <property type="molecule type" value="Genomic_DNA"/>
</dbReference>
<feature type="non-terminal residue" evidence="5">
    <location>
        <position position="1"/>
    </location>
</feature>
<dbReference type="GO" id="GO:0006935">
    <property type="term" value="P:chemotaxis"/>
    <property type="evidence" value="ECO:0007669"/>
    <property type="project" value="InterPro"/>
</dbReference>
<accession>A0A0F9FXW1</accession>
<dbReference type="AlphaFoldDB" id="A0A0F9FXW1"/>
<dbReference type="PANTHER" id="PTHR42872:SF3">
    <property type="entry name" value="PROTEIN-GLUTAMATE METHYLESTERASE_PROTEIN-GLUTAMINE GLUTAMINASE 1"/>
    <property type="match status" value="1"/>
</dbReference>
<dbReference type="GO" id="GO:0000156">
    <property type="term" value="F:phosphorelay response regulator activity"/>
    <property type="evidence" value="ECO:0007669"/>
    <property type="project" value="InterPro"/>
</dbReference>
<keyword evidence="1" id="KW-0378">Hydrolase</keyword>
<dbReference type="Pfam" id="PF01339">
    <property type="entry name" value="CheB_methylest"/>
    <property type="match status" value="1"/>
</dbReference>
<dbReference type="InterPro" id="IPR035909">
    <property type="entry name" value="CheB_C"/>
</dbReference>
<organism evidence="5">
    <name type="scientific">marine sediment metagenome</name>
    <dbReference type="NCBI Taxonomy" id="412755"/>
    <lineage>
        <taxon>unclassified sequences</taxon>
        <taxon>metagenomes</taxon>
        <taxon>ecological metagenomes</taxon>
    </lineage>
</organism>
<reference evidence="5" key="1">
    <citation type="journal article" date="2015" name="Nature">
        <title>Complex archaea that bridge the gap between prokaryotes and eukaryotes.</title>
        <authorList>
            <person name="Spang A."/>
            <person name="Saw J.H."/>
            <person name="Jorgensen S.L."/>
            <person name="Zaremba-Niedzwiedzka K."/>
            <person name="Martijn J."/>
            <person name="Lind A.E."/>
            <person name="van Eijk R."/>
            <person name="Schleper C."/>
            <person name="Guy L."/>
            <person name="Ettema T.J."/>
        </authorList>
    </citation>
    <scope>NUCLEOTIDE SEQUENCE</scope>
</reference>
<dbReference type="GO" id="GO:0008984">
    <property type="term" value="F:protein-glutamate methylesterase activity"/>
    <property type="evidence" value="ECO:0007669"/>
    <property type="project" value="UniProtKB-EC"/>
</dbReference>
<evidence type="ECO:0000256" key="1">
    <source>
        <dbReference type="ARBA" id="ARBA00022801"/>
    </source>
</evidence>
<dbReference type="Gene3D" id="3.40.50.180">
    <property type="entry name" value="Methylesterase CheB, C-terminal domain"/>
    <property type="match status" value="1"/>
</dbReference>
<dbReference type="GO" id="GO:0005737">
    <property type="term" value="C:cytoplasm"/>
    <property type="evidence" value="ECO:0007669"/>
    <property type="project" value="InterPro"/>
</dbReference>
<sequence>ISPSSDGYYVSYFQDSCRVRVKEADEKEQAVSGWLYLAPPDYHLLIEDDGTFSLSTGERVSFARPSIDVLFESAADAYCPGLIGVVLTGANSDGSSGLKKIKKYGGLAVVQDPGDAEEGFMPQAAISSTEVDYVLGLSEMGPLLKRLVGEKNGK</sequence>
<name>A0A0F9FXW1_9ZZZZ</name>